<proteinExistence type="predicted"/>
<keyword evidence="4" id="KW-1185">Reference proteome</keyword>
<dbReference type="EMBL" id="CP074133">
    <property type="protein sequence ID" value="QUX20440.1"/>
    <property type="molecule type" value="Genomic_DNA"/>
</dbReference>
<dbReference type="Proteomes" id="UP000676079">
    <property type="component" value="Chromosome"/>
</dbReference>
<evidence type="ECO:0000313" key="3">
    <source>
        <dbReference type="EMBL" id="QUX20440.1"/>
    </source>
</evidence>
<evidence type="ECO:0000256" key="1">
    <source>
        <dbReference type="SAM" id="MobiDB-lite"/>
    </source>
</evidence>
<dbReference type="InterPro" id="IPR025983">
    <property type="entry name" value="Cys_rich_CPCC"/>
</dbReference>
<accession>A0ABX8BFA5</accession>
<evidence type="ECO:0000259" key="2">
    <source>
        <dbReference type="Pfam" id="PF14206"/>
    </source>
</evidence>
<evidence type="ECO:0000313" key="4">
    <source>
        <dbReference type="Proteomes" id="UP000676079"/>
    </source>
</evidence>
<reference evidence="3 4" key="1">
    <citation type="submission" date="2021-05" db="EMBL/GenBank/DDBJ databases">
        <title>Direct Submission.</title>
        <authorList>
            <person name="Li K."/>
            <person name="Gao J."/>
        </authorList>
    </citation>
    <scope>NUCLEOTIDE SEQUENCE [LARGE SCALE GENOMIC DNA]</scope>
    <source>
        <strain evidence="3 4">Mg02</strain>
    </source>
</reference>
<organism evidence="3 4">
    <name type="scientific">Nocardiopsis changdeensis</name>
    <dbReference type="NCBI Taxonomy" id="2831969"/>
    <lineage>
        <taxon>Bacteria</taxon>
        <taxon>Bacillati</taxon>
        <taxon>Actinomycetota</taxon>
        <taxon>Actinomycetes</taxon>
        <taxon>Streptosporangiales</taxon>
        <taxon>Nocardiopsidaceae</taxon>
        <taxon>Nocardiopsis</taxon>
    </lineage>
</organism>
<name>A0ABX8BFA5_9ACTN</name>
<dbReference type="Pfam" id="PF14206">
    <property type="entry name" value="Cys_rich_CPCC"/>
    <property type="match status" value="1"/>
</dbReference>
<sequence>MHGDGPGGHGICPICRWQDDPVQLRWPLSGGGANRSSLLEAQRHYAAHGVSRETGRARARPATEHDARDRGFRHIDLLIDDIELAADPRVPWPADRTELYWWRPGFGHWRRGPHHGETPCP</sequence>
<gene>
    <name evidence="3" type="ORF">KGD84_18160</name>
</gene>
<feature type="domain" description="Cysteine-rich CPCC" evidence="2">
    <location>
        <begin position="3"/>
        <end position="65"/>
    </location>
</feature>
<feature type="compositionally biased region" description="Basic and acidic residues" evidence="1">
    <location>
        <begin position="50"/>
        <end position="66"/>
    </location>
</feature>
<feature type="region of interest" description="Disordered" evidence="1">
    <location>
        <begin position="47"/>
        <end position="66"/>
    </location>
</feature>
<protein>
    <recommendedName>
        <fullName evidence="2">Cysteine-rich CPCC domain-containing protein</fullName>
    </recommendedName>
</protein>